<protein>
    <submittedName>
        <fullName evidence="1">Transposase IS116/IS110/IS902 family protein</fullName>
    </submittedName>
</protein>
<sequence length="90" mass="10138">MEWIILRILSVWGAYLLLNRPVIGIDVAKEFCVYAALSPNGSPYEKPFKEYNTKQGLLSAVDKIKKVGHTFQSDPLIALESTGHYSQRIV</sequence>
<accession>F7NQ14</accession>
<comment type="caution">
    <text evidence="1">The sequence shown here is derived from an EMBL/GenBank/DDBJ whole genome shotgun (WGS) entry which is preliminary data.</text>
</comment>
<proteinExistence type="predicted"/>
<evidence type="ECO:0000313" key="1">
    <source>
        <dbReference type="EMBL" id="EGO61868.1"/>
    </source>
</evidence>
<gene>
    <name evidence="1" type="ORF">ALO_21067</name>
</gene>
<reference evidence="1 2" key="1">
    <citation type="journal article" date="2011" name="EMBO J.">
        <title>Structural diversity of bacterial flagellar motors.</title>
        <authorList>
            <person name="Chen S."/>
            <person name="Beeby M."/>
            <person name="Murphy G.E."/>
            <person name="Leadbetter J.R."/>
            <person name="Hendrixson D.R."/>
            <person name="Briegel A."/>
            <person name="Li Z."/>
            <person name="Shi J."/>
            <person name="Tocheva E.I."/>
            <person name="Muller A."/>
            <person name="Dobro M.J."/>
            <person name="Jensen G.J."/>
        </authorList>
    </citation>
    <scope>NUCLEOTIDE SEQUENCE [LARGE SCALE GENOMIC DNA]</scope>
    <source>
        <strain evidence="1 2">DSM 6540</strain>
    </source>
</reference>
<dbReference type="AlphaFoldDB" id="F7NQ14"/>
<feature type="non-terminal residue" evidence="1">
    <location>
        <position position="90"/>
    </location>
</feature>
<dbReference type="Proteomes" id="UP000003240">
    <property type="component" value="Unassembled WGS sequence"/>
</dbReference>
<name>F7NQ14_9FIRM</name>
<organism evidence="1 2">
    <name type="scientific">Acetonema longum DSM 6540</name>
    <dbReference type="NCBI Taxonomy" id="1009370"/>
    <lineage>
        <taxon>Bacteria</taxon>
        <taxon>Bacillati</taxon>
        <taxon>Bacillota</taxon>
        <taxon>Negativicutes</taxon>
        <taxon>Acetonemataceae</taxon>
        <taxon>Acetonema</taxon>
    </lineage>
</organism>
<evidence type="ECO:0000313" key="2">
    <source>
        <dbReference type="Proteomes" id="UP000003240"/>
    </source>
</evidence>
<keyword evidence="2" id="KW-1185">Reference proteome</keyword>
<dbReference type="EMBL" id="AFGF01000271">
    <property type="protein sequence ID" value="EGO61868.1"/>
    <property type="molecule type" value="Genomic_DNA"/>
</dbReference>